<gene>
    <name evidence="3" type="ORF">Dsi01nite_075820</name>
</gene>
<dbReference type="CDD" id="cd00090">
    <property type="entry name" value="HTH_ARSR"/>
    <property type="match status" value="1"/>
</dbReference>
<organism evidence="3 4">
    <name type="scientific">Dactylosporangium siamense</name>
    <dbReference type="NCBI Taxonomy" id="685454"/>
    <lineage>
        <taxon>Bacteria</taxon>
        <taxon>Bacillati</taxon>
        <taxon>Actinomycetota</taxon>
        <taxon>Actinomycetes</taxon>
        <taxon>Micromonosporales</taxon>
        <taxon>Micromonosporaceae</taxon>
        <taxon>Dactylosporangium</taxon>
    </lineage>
</organism>
<feature type="region of interest" description="Disordered" evidence="1">
    <location>
        <begin position="182"/>
        <end position="229"/>
    </location>
</feature>
<evidence type="ECO:0000313" key="3">
    <source>
        <dbReference type="EMBL" id="GIG49541.1"/>
    </source>
</evidence>
<dbReference type="Gene3D" id="1.10.10.10">
    <property type="entry name" value="Winged helix-like DNA-binding domain superfamily/Winged helix DNA-binding domain"/>
    <property type="match status" value="1"/>
</dbReference>
<dbReference type="SMART" id="SM00418">
    <property type="entry name" value="HTH_ARSR"/>
    <property type="match status" value="1"/>
</dbReference>
<comment type="caution">
    <text evidence="3">The sequence shown here is derived from an EMBL/GenBank/DDBJ whole genome shotgun (WGS) entry which is preliminary data.</text>
</comment>
<dbReference type="PANTHER" id="PTHR38600:SF2">
    <property type="entry name" value="SLL0088 PROTEIN"/>
    <property type="match status" value="1"/>
</dbReference>
<dbReference type="AlphaFoldDB" id="A0A919UEX6"/>
<feature type="compositionally biased region" description="Pro residues" evidence="1">
    <location>
        <begin position="182"/>
        <end position="196"/>
    </location>
</feature>
<dbReference type="PANTHER" id="PTHR38600">
    <property type="entry name" value="TRANSCRIPTIONAL REGULATORY PROTEIN"/>
    <property type="match status" value="1"/>
</dbReference>
<dbReference type="InterPro" id="IPR011991">
    <property type="entry name" value="ArsR-like_HTH"/>
</dbReference>
<proteinExistence type="predicted"/>
<evidence type="ECO:0000256" key="1">
    <source>
        <dbReference type="SAM" id="MobiDB-lite"/>
    </source>
</evidence>
<dbReference type="InterPro" id="IPR036388">
    <property type="entry name" value="WH-like_DNA-bd_sf"/>
</dbReference>
<dbReference type="RefSeq" id="WP_203851216.1">
    <property type="nucleotide sequence ID" value="NZ_BAAAVW010000024.1"/>
</dbReference>
<name>A0A919UEX6_9ACTN</name>
<feature type="domain" description="HTH arsR-type" evidence="2">
    <location>
        <begin position="12"/>
        <end position="94"/>
    </location>
</feature>
<protein>
    <recommendedName>
        <fullName evidence="2">HTH arsR-type domain-containing protein</fullName>
    </recommendedName>
</protein>
<dbReference type="InterPro" id="IPR001845">
    <property type="entry name" value="HTH_ArsR_DNA-bd_dom"/>
</dbReference>
<feature type="compositionally biased region" description="Pro residues" evidence="1">
    <location>
        <begin position="206"/>
        <end position="229"/>
    </location>
</feature>
<dbReference type="GO" id="GO:0003700">
    <property type="term" value="F:DNA-binding transcription factor activity"/>
    <property type="evidence" value="ECO:0007669"/>
    <property type="project" value="InterPro"/>
</dbReference>
<dbReference type="InterPro" id="IPR036390">
    <property type="entry name" value="WH_DNA-bd_sf"/>
</dbReference>
<dbReference type="Proteomes" id="UP000660611">
    <property type="component" value="Unassembled WGS sequence"/>
</dbReference>
<accession>A0A919UEX6</accession>
<dbReference type="SUPFAM" id="SSF46785">
    <property type="entry name" value="Winged helix' DNA-binding domain"/>
    <property type="match status" value="1"/>
</dbReference>
<evidence type="ECO:0000259" key="2">
    <source>
        <dbReference type="SMART" id="SM00418"/>
    </source>
</evidence>
<dbReference type="Pfam" id="PF12840">
    <property type="entry name" value="HTH_20"/>
    <property type="match status" value="1"/>
</dbReference>
<dbReference type="EMBL" id="BONQ01000120">
    <property type="protein sequence ID" value="GIG49541.1"/>
    <property type="molecule type" value="Genomic_DNA"/>
</dbReference>
<keyword evidence="4" id="KW-1185">Reference proteome</keyword>
<evidence type="ECO:0000313" key="4">
    <source>
        <dbReference type="Proteomes" id="UP000660611"/>
    </source>
</evidence>
<reference evidence="3" key="1">
    <citation type="submission" date="2021-01" db="EMBL/GenBank/DDBJ databases">
        <title>Whole genome shotgun sequence of Dactylosporangium siamense NBRC 106093.</title>
        <authorList>
            <person name="Komaki H."/>
            <person name="Tamura T."/>
        </authorList>
    </citation>
    <scope>NUCLEOTIDE SEQUENCE</scope>
    <source>
        <strain evidence="3">NBRC 106093</strain>
    </source>
</reference>
<sequence length="229" mass="25186">MSMNPRVLTDIEALKALAHPLRQQMLTRLQQRGAATSADLATEFAVDRGAASYHLRQLARFGFVEEDTGRSAGRRRYWRSVPQDMRLPRRPADADVAAAAMEVGRQWLERSERDLHTYLANREEYGEFAVAAQHSFGGTALTEEELARFGEEYIAFLNRWHRDPAPGRRHVTVLFHAFPTPDAAPLPTPDGTPFPAPDGTSLPAPDAAPLPAPDAVPFPAPDGTPDPAS</sequence>